<name>A0A6J8A3M5_MYTCO</name>
<gene>
    <name evidence="6" type="ORF">MCOR_3019</name>
</gene>
<feature type="DNA-binding region" description="Homeobox" evidence="2">
    <location>
        <begin position="84"/>
        <end position="143"/>
    </location>
</feature>
<sequence length="226" mass="26258">MASIPMSFSIEELSKSSRVQQPLKSESVFYDFYQTPLVNQQSNNQKKRKRSTDDSEDNISSPESKHCSSPSFNSDDSDNNDQPKKKARTIFTNSQVFELERYYSTHKYLAIEDRPVLAKRLKLSQVQIKWWFQNRRMKEKRQIKNLSYNDSIELSKFAGVGRPLPELQSSICQPSQLHGLHQNYSALPMFNPYLYGYGSLSSVMNPGYVQQYYNGLSPQPVKQYRL</sequence>
<keyword evidence="7" id="KW-1185">Reference proteome</keyword>
<evidence type="ECO:0000256" key="1">
    <source>
        <dbReference type="ARBA" id="ARBA00004123"/>
    </source>
</evidence>
<accession>A0A6J8A3M5</accession>
<dbReference type="Pfam" id="PF00046">
    <property type="entry name" value="Homeodomain"/>
    <property type="match status" value="1"/>
</dbReference>
<dbReference type="Proteomes" id="UP000507470">
    <property type="component" value="Unassembled WGS sequence"/>
</dbReference>
<feature type="region of interest" description="Disordered" evidence="4">
    <location>
        <begin position="1"/>
        <end position="21"/>
    </location>
</feature>
<evidence type="ECO:0000256" key="2">
    <source>
        <dbReference type="PROSITE-ProRule" id="PRU00108"/>
    </source>
</evidence>
<dbReference type="PROSITE" id="PS50071">
    <property type="entry name" value="HOMEOBOX_2"/>
    <property type="match status" value="1"/>
</dbReference>
<dbReference type="SMART" id="SM00389">
    <property type="entry name" value="HOX"/>
    <property type="match status" value="1"/>
</dbReference>
<comment type="subcellular location">
    <subcellularLocation>
        <location evidence="1 2 3">Nucleus</location>
    </subcellularLocation>
</comment>
<keyword evidence="2 3" id="KW-0238">DNA-binding</keyword>
<dbReference type="GO" id="GO:0005634">
    <property type="term" value="C:nucleus"/>
    <property type="evidence" value="ECO:0007669"/>
    <property type="project" value="UniProtKB-SubCell"/>
</dbReference>
<protein>
    <recommendedName>
        <fullName evidence="5">Homeobox domain-containing protein</fullName>
    </recommendedName>
</protein>
<dbReference type="AlphaFoldDB" id="A0A6J8A3M5"/>
<proteinExistence type="predicted"/>
<evidence type="ECO:0000256" key="4">
    <source>
        <dbReference type="SAM" id="MobiDB-lite"/>
    </source>
</evidence>
<dbReference type="OrthoDB" id="6268633at2759"/>
<evidence type="ECO:0000256" key="3">
    <source>
        <dbReference type="RuleBase" id="RU000682"/>
    </source>
</evidence>
<dbReference type="Gene3D" id="1.10.10.60">
    <property type="entry name" value="Homeodomain-like"/>
    <property type="match status" value="1"/>
</dbReference>
<dbReference type="SUPFAM" id="SSF46689">
    <property type="entry name" value="Homeodomain-like"/>
    <property type="match status" value="1"/>
</dbReference>
<organism evidence="6 7">
    <name type="scientific">Mytilus coruscus</name>
    <name type="common">Sea mussel</name>
    <dbReference type="NCBI Taxonomy" id="42192"/>
    <lineage>
        <taxon>Eukaryota</taxon>
        <taxon>Metazoa</taxon>
        <taxon>Spiralia</taxon>
        <taxon>Lophotrochozoa</taxon>
        <taxon>Mollusca</taxon>
        <taxon>Bivalvia</taxon>
        <taxon>Autobranchia</taxon>
        <taxon>Pteriomorphia</taxon>
        <taxon>Mytilida</taxon>
        <taxon>Mytiloidea</taxon>
        <taxon>Mytilidae</taxon>
        <taxon>Mytilinae</taxon>
        <taxon>Mytilus</taxon>
    </lineage>
</organism>
<dbReference type="GO" id="GO:0030154">
    <property type="term" value="P:cell differentiation"/>
    <property type="evidence" value="ECO:0007669"/>
    <property type="project" value="TreeGrafter"/>
</dbReference>
<feature type="domain" description="Homeobox" evidence="5">
    <location>
        <begin position="82"/>
        <end position="142"/>
    </location>
</feature>
<dbReference type="GO" id="GO:0000978">
    <property type="term" value="F:RNA polymerase II cis-regulatory region sequence-specific DNA binding"/>
    <property type="evidence" value="ECO:0007669"/>
    <property type="project" value="TreeGrafter"/>
</dbReference>
<dbReference type="CDD" id="cd00086">
    <property type="entry name" value="homeodomain"/>
    <property type="match status" value="1"/>
</dbReference>
<dbReference type="GO" id="GO:0000981">
    <property type="term" value="F:DNA-binding transcription factor activity, RNA polymerase II-specific"/>
    <property type="evidence" value="ECO:0007669"/>
    <property type="project" value="TreeGrafter"/>
</dbReference>
<evidence type="ECO:0000259" key="5">
    <source>
        <dbReference type="PROSITE" id="PS50071"/>
    </source>
</evidence>
<reference evidence="6 7" key="1">
    <citation type="submission" date="2020-06" db="EMBL/GenBank/DDBJ databases">
        <authorList>
            <person name="Li R."/>
            <person name="Bekaert M."/>
        </authorList>
    </citation>
    <scope>NUCLEOTIDE SEQUENCE [LARGE SCALE GENOMIC DNA]</scope>
    <source>
        <strain evidence="7">wild</strain>
    </source>
</reference>
<dbReference type="InterPro" id="IPR050394">
    <property type="entry name" value="Homeobox_NK-like"/>
</dbReference>
<dbReference type="InterPro" id="IPR001356">
    <property type="entry name" value="HD"/>
</dbReference>
<keyword evidence="2 3" id="KW-0539">Nucleus</keyword>
<dbReference type="PANTHER" id="PTHR24340">
    <property type="entry name" value="HOMEOBOX PROTEIN NKX"/>
    <property type="match status" value="1"/>
</dbReference>
<evidence type="ECO:0000313" key="6">
    <source>
        <dbReference type="EMBL" id="CAC5360601.1"/>
    </source>
</evidence>
<evidence type="ECO:0000313" key="7">
    <source>
        <dbReference type="Proteomes" id="UP000507470"/>
    </source>
</evidence>
<feature type="region of interest" description="Disordered" evidence="4">
    <location>
        <begin position="39"/>
        <end position="87"/>
    </location>
</feature>
<dbReference type="InterPro" id="IPR009057">
    <property type="entry name" value="Homeodomain-like_sf"/>
</dbReference>
<dbReference type="EMBL" id="CACVKT020000569">
    <property type="protein sequence ID" value="CAC5360601.1"/>
    <property type="molecule type" value="Genomic_DNA"/>
</dbReference>
<keyword evidence="2 3" id="KW-0371">Homeobox</keyword>